<dbReference type="InterPro" id="IPR051249">
    <property type="entry name" value="NLRP_Inflammasome"/>
</dbReference>
<dbReference type="InterPro" id="IPR025307">
    <property type="entry name" value="FIIND_dom"/>
</dbReference>
<keyword evidence="10" id="KW-1185">Reference proteome</keyword>
<dbReference type="GeneTree" id="ENSGT00730000111912"/>
<dbReference type="AlphaFoldDB" id="A0A3Q2U524"/>
<dbReference type="GO" id="GO:0005829">
    <property type="term" value="C:cytosol"/>
    <property type="evidence" value="ECO:0007669"/>
    <property type="project" value="UniProtKB-SubCell"/>
</dbReference>
<dbReference type="SUPFAM" id="SSF47986">
    <property type="entry name" value="DEATH domain"/>
    <property type="match status" value="1"/>
</dbReference>
<keyword evidence="2" id="KW-0963">Cytoplasm</keyword>
<evidence type="ECO:0000256" key="1">
    <source>
        <dbReference type="ARBA" id="ARBA00004514"/>
    </source>
</evidence>
<feature type="domain" description="FIIND" evidence="8">
    <location>
        <begin position="74"/>
        <end position="354"/>
    </location>
</feature>
<dbReference type="InterPro" id="IPR011029">
    <property type="entry name" value="DEATH-like_dom_sf"/>
</dbReference>
<evidence type="ECO:0000259" key="7">
    <source>
        <dbReference type="PROSITE" id="PS50209"/>
    </source>
</evidence>
<dbReference type="PANTHER" id="PTHR46985">
    <property type="entry name" value="NACHT, LRR AND PYD DOMAINS-CONTAINING PROTEIN 1"/>
    <property type="match status" value="1"/>
</dbReference>
<evidence type="ECO:0000313" key="10">
    <source>
        <dbReference type="Proteomes" id="UP000265000"/>
    </source>
</evidence>
<evidence type="ECO:0000256" key="6">
    <source>
        <dbReference type="SAM" id="MobiDB-lite"/>
    </source>
</evidence>
<evidence type="ECO:0000256" key="5">
    <source>
        <dbReference type="ARBA" id="ARBA00023198"/>
    </source>
</evidence>
<dbReference type="SMART" id="SM00114">
    <property type="entry name" value="CARD"/>
    <property type="match status" value="1"/>
</dbReference>
<dbReference type="Gene3D" id="1.10.533.10">
    <property type="entry name" value="Death Domain, Fas"/>
    <property type="match status" value="1"/>
</dbReference>
<dbReference type="Pfam" id="PF13553">
    <property type="entry name" value="FIIND"/>
    <property type="match status" value="1"/>
</dbReference>
<organism evidence="9 10">
    <name type="scientific">Fundulus heteroclitus</name>
    <name type="common">Killifish</name>
    <name type="synonym">Mummichog</name>
    <dbReference type="NCBI Taxonomy" id="8078"/>
    <lineage>
        <taxon>Eukaryota</taxon>
        <taxon>Metazoa</taxon>
        <taxon>Chordata</taxon>
        <taxon>Craniata</taxon>
        <taxon>Vertebrata</taxon>
        <taxon>Euteleostomi</taxon>
        <taxon>Actinopterygii</taxon>
        <taxon>Neopterygii</taxon>
        <taxon>Teleostei</taxon>
        <taxon>Neoteleostei</taxon>
        <taxon>Acanthomorphata</taxon>
        <taxon>Ovalentaria</taxon>
        <taxon>Atherinomorphae</taxon>
        <taxon>Cyprinodontiformes</taxon>
        <taxon>Fundulidae</taxon>
        <taxon>Fundulus</taxon>
    </lineage>
</organism>
<reference evidence="9" key="1">
    <citation type="submission" date="2025-08" db="UniProtKB">
        <authorList>
            <consortium name="Ensembl"/>
        </authorList>
    </citation>
    <scope>IDENTIFICATION</scope>
</reference>
<reference evidence="9" key="2">
    <citation type="submission" date="2025-09" db="UniProtKB">
        <authorList>
            <consortium name="Ensembl"/>
        </authorList>
    </citation>
    <scope>IDENTIFICATION</scope>
</reference>
<dbReference type="GO" id="GO:0006954">
    <property type="term" value="P:inflammatory response"/>
    <property type="evidence" value="ECO:0007669"/>
    <property type="project" value="UniProtKB-KW"/>
</dbReference>
<dbReference type="Pfam" id="PF00619">
    <property type="entry name" value="CARD"/>
    <property type="match status" value="1"/>
</dbReference>
<evidence type="ECO:0000259" key="8">
    <source>
        <dbReference type="PROSITE" id="PS51830"/>
    </source>
</evidence>
<feature type="domain" description="CARD" evidence="7">
    <location>
        <begin position="364"/>
        <end position="447"/>
    </location>
</feature>
<dbReference type="Proteomes" id="UP000265000">
    <property type="component" value="Unplaced"/>
</dbReference>
<evidence type="ECO:0000256" key="2">
    <source>
        <dbReference type="ARBA" id="ARBA00022490"/>
    </source>
</evidence>
<dbReference type="PROSITE" id="PS51830">
    <property type="entry name" value="FIIND"/>
    <property type="match status" value="1"/>
</dbReference>
<keyword evidence="3" id="KW-0399">Innate immunity</keyword>
<dbReference type="Ensembl" id="ENSFHET00000006612.1">
    <property type="protein sequence ID" value="ENSFHEP00000024890.1"/>
    <property type="gene ID" value="ENSFHEG00000006760.1"/>
</dbReference>
<dbReference type="GO" id="GO:0045087">
    <property type="term" value="P:innate immune response"/>
    <property type="evidence" value="ECO:0007669"/>
    <property type="project" value="UniProtKB-KW"/>
</dbReference>
<dbReference type="InterPro" id="IPR001315">
    <property type="entry name" value="CARD"/>
</dbReference>
<dbReference type="PANTHER" id="PTHR46985:SF2">
    <property type="entry name" value="APOPTOSIS-ASSOCIATED SPECK-LIKE PROTEIN CONTAINING A CARD"/>
    <property type="match status" value="1"/>
</dbReference>
<protein>
    <recommendedName>
        <fullName evidence="11">CARD domain-containing protein</fullName>
    </recommendedName>
</protein>
<dbReference type="Pfam" id="PF23679">
    <property type="entry name" value="UPA-FIIND"/>
    <property type="match status" value="1"/>
</dbReference>
<comment type="subcellular location">
    <subcellularLocation>
        <location evidence="1">Cytoplasm</location>
        <location evidence="1">Cytosol</location>
    </subcellularLocation>
</comment>
<keyword evidence="5" id="KW-0395">Inflammatory response</keyword>
<evidence type="ECO:0000256" key="4">
    <source>
        <dbReference type="ARBA" id="ARBA00022859"/>
    </source>
</evidence>
<evidence type="ECO:0008006" key="11">
    <source>
        <dbReference type="Google" id="ProtNLM"/>
    </source>
</evidence>
<accession>A0A3Q2U524</accession>
<dbReference type="PROSITE" id="PS50209">
    <property type="entry name" value="CARD"/>
    <property type="match status" value="1"/>
</dbReference>
<dbReference type="STRING" id="8078.ENSFHEP00000024890"/>
<proteinExistence type="predicted"/>
<evidence type="ECO:0000313" key="9">
    <source>
        <dbReference type="Ensembl" id="ENSFHEP00000024890.1"/>
    </source>
</evidence>
<name>A0A3Q2U524_FUNHE</name>
<dbReference type="GO" id="GO:0042981">
    <property type="term" value="P:regulation of apoptotic process"/>
    <property type="evidence" value="ECO:0007669"/>
    <property type="project" value="InterPro"/>
</dbReference>
<feature type="region of interest" description="Disordered" evidence="6">
    <location>
        <begin position="45"/>
        <end position="64"/>
    </location>
</feature>
<sequence length="447" mass="50837">MEVRTAHVQQGVKTRKWLLAVSISQQNDEERSKILRRVRGHSSPSLSWSLISQDPPADVSNGPRAASLPNMKLQSSFEEFTPDFTGDEDDETYWLRCSSPGLYQCRVSGLVFAMKAEGDVSYRIVPWSSRLLSQQGKKPAGPLFDIRCQQQSVAQLHLPHCEIPSTDKCTYLSVAHVGDEGIEFIKAEEITETHVIINITGFSAFGVVRNENSSPDSVQALVLLFYKPPATPESDHQINVLLLPKNVGLRNVLRFRKKIDRDERFLETPPHCRLQPKRLYTLSTRPGRKSVRVQPKEAEFDAESYDNYLPTFQVVYENFMSYIKLSLRERGTNSIWKRRVCFSTAGVRRSYGPTRQNVGPSEHLKEIRTDFIEGISEPVVQSLLDKLLKTNVLSDGEREAVEGERTRRDKARLLVDMVRRKGDYASSEMIRSLCELDPFLSKHLGLI</sequence>
<evidence type="ECO:0000256" key="3">
    <source>
        <dbReference type="ARBA" id="ARBA00022588"/>
    </source>
</evidence>
<keyword evidence="4" id="KW-0391">Immunity</keyword>